<dbReference type="SUPFAM" id="SSF63380">
    <property type="entry name" value="Riboflavin synthase domain-like"/>
    <property type="match status" value="1"/>
</dbReference>
<dbReference type="Gene3D" id="3.40.50.80">
    <property type="entry name" value="Nucleotide-binding domain of ferredoxin-NADP reductase (FNR) module"/>
    <property type="match status" value="1"/>
</dbReference>
<evidence type="ECO:0000259" key="9">
    <source>
        <dbReference type="PROSITE" id="PS51384"/>
    </source>
</evidence>
<dbReference type="PROSITE" id="PS51384">
    <property type="entry name" value="FAD_FR"/>
    <property type="match status" value="1"/>
</dbReference>
<evidence type="ECO:0000256" key="2">
    <source>
        <dbReference type="ARBA" id="ARBA00022630"/>
    </source>
</evidence>
<dbReference type="RefSeq" id="WP_338737589.1">
    <property type="nucleotide sequence ID" value="NZ_CP146612.1"/>
</dbReference>
<dbReference type="PANTHER" id="PTHR47354">
    <property type="entry name" value="NADH OXIDOREDUCTASE HCR"/>
    <property type="match status" value="1"/>
</dbReference>
<proteinExistence type="predicted"/>
<dbReference type="Pfam" id="PF00970">
    <property type="entry name" value="FAD_binding_6"/>
    <property type="match status" value="1"/>
</dbReference>
<dbReference type="InterPro" id="IPR017927">
    <property type="entry name" value="FAD-bd_FR_type"/>
</dbReference>
<dbReference type="Gene3D" id="2.40.30.10">
    <property type="entry name" value="Translation factors"/>
    <property type="match status" value="1"/>
</dbReference>
<feature type="domain" description="FAD-binding FR-type" evidence="9">
    <location>
        <begin position="1"/>
        <end position="100"/>
    </location>
</feature>
<keyword evidence="4" id="KW-0479">Metal-binding</keyword>
<evidence type="ECO:0000256" key="6">
    <source>
        <dbReference type="ARBA" id="ARBA00023002"/>
    </source>
</evidence>
<keyword evidence="11" id="KW-1185">Reference proteome</keyword>
<dbReference type="InterPro" id="IPR039261">
    <property type="entry name" value="FNR_nucleotide-bd"/>
</dbReference>
<evidence type="ECO:0000256" key="3">
    <source>
        <dbReference type="ARBA" id="ARBA00022714"/>
    </source>
</evidence>
<dbReference type="PRINTS" id="PR00410">
    <property type="entry name" value="PHEHYDRXLASE"/>
</dbReference>
<evidence type="ECO:0000256" key="7">
    <source>
        <dbReference type="ARBA" id="ARBA00023004"/>
    </source>
</evidence>
<evidence type="ECO:0000313" key="11">
    <source>
        <dbReference type="Proteomes" id="UP001375370"/>
    </source>
</evidence>
<dbReference type="InterPro" id="IPR050415">
    <property type="entry name" value="MRET"/>
</dbReference>
<comment type="cofactor">
    <cofactor evidence="1">
        <name>FAD</name>
        <dbReference type="ChEBI" id="CHEBI:57692"/>
    </cofactor>
</comment>
<name>A0ABZ2J781_9CHLR</name>
<evidence type="ECO:0000313" key="10">
    <source>
        <dbReference type="EMBL" id="WWX25442.1"/>
    </source>
</evidence>
<evidence type="ECO:0000256" key="8">
    <source>
        <dbReference type="ARBA" id="ARBA00023014"/>
    </source>
</evidence>
<accession>A0ABZ2J781</accession>
<dbReference type="InterPro" id="IPR001433">
    <property type="entry name" value="OxRdtase_FAD/NAD-bd"/>
</dbReference>
<keyword evidence="7" id="KW-0408">Iron</keyword>
<sequence length="235" mass="26166">MWHFETSFSEIITRAPGVKSFRFPISSATAPFQPGQYFFVTLKVNGEESLHHFTISSAPSDPHLEFTKRITEHPYSLALDAAKPGEKVSIQGPMGNFLLPHEPAKIVFLTGGIGITPVRSMIGYIATKNLDFDIIIICGNQRQQDIVFHDEFELLAKGLSSVRIINVLTEPPDGWAGLTGLINKKLITDTVPDYRERIFYVSGPPKMVMALQEQLGALKIPMNNIVRDSFTGYDD</sequence>
<keyword evidence="3" id="KW-0001">2Fe-2S</keyword>
<keyword evidence="8" id="KW-0411">Iron-sulfur</keyword>
<dbReference type="PANTHER" id="PTHR47354:SF6">
    <property type="entry name" value="NADH OXIDOREDUCTASE HCR"/>
    <property type="match status" value="1"/>
</dbReference>
<dbReference type="EMBL" id="CP146612">
    <property type="protein sequence ID" value="WWX25442.1"/>
    <property type="molecule type" value="Genomic_DNA"/>
</dbReference>
<dbReference type="SUPFAM" id="SSF52343">
    <property type="entry name" value="Ferredoxin reductase-like, C-terminal NADP-linked domain"/>
    <property type="match status" value="1"/>
</dbReference>
<dbReference type="Pfam" id="PF00175">
    <property type="entry name" value="NAD_binding_1"/>
    <property type="match status" value="1"/>
</dbReference>
<organism evidence="10 11">
    <name type="scientific">Candidatus Dehalogenimonas loeffleri</name>
    <dbReference type="NCBI Taxonomy" id="3127115"/>
    <lineage>
        <taxon>Bacteria</taxon>
        <taxon>Bacillati</taxon>
        <taxon>Chloroflexota</taxon>
        <taxon>Dehalococcoidia</taxon>
        <taxon>Dehalococcoidales</taxon>
        <taxon>Dehalococcoidaceae</taxon>
        <taxon>Dehalogenimonas</taxon>
    </lineage>
</organism>
<evidence type="ECO:0000256" key="1">
    <source>
        <dbReference type="ARBA" id="ARBA00001974"/>
    </source>
</evidence>
<gene>
    <name evidence="10" type="ORF">V8247_00295</name>
</gene>
<keyword evidence="6" id="KW-0560">Oxidoreductase</keyword>
<dbReference type="CDD" id="cd00322">
    <property type="entry name" value="FNR_like"/>
    <property type="match status" value="1"/>
</dbReference>
<evidence type="ECO:0000256" key="4">
    <source>
        <dbReference type="ARBA" id="ARBA00022723"/>
    </source>
</evidence>
<protein>
    <submittedName>
        <fullName evidence="10">FAD-dependent oxidoreductase</fullName>
    </submittedName>
</protein>
<dbReference type="InterPro" id="IPR008333">
    <property type="entry name" value="Cbr1-like_FAD-bd_dom"/>
</dbReference>
<dbReference type="InterPro" id="IPR017938">
    <property type="entry name" value="Riboflavin_synthase-like_b-brl"/>
</dbReference>
<reference evidence="10 11" key="1">
    <citation type="submission" date="2024-03" db="EMBL/GenBank/DDBJ databases">
        <title>A Dehalogenimonas Isolated from Estuarine Sediments Dihaloeliminates Chlorinated Alkanes.</title>
        <authorList>
            <person name="Yang Y."/>
            <person name="Wang H."/>
        </authorList>
    </citation>
    <scope>NUCLEOTIDE SEQUENCE [LARGE SCALE GENOMIC DNA]</scope>
    <source>
        <strain evidence="10 11">W</strain>
    </source>
</reference>
<keyword evidence="5" id="KW-0274">FAD</keyword>
<keyword evidence="2" id="KW-0285">Flavoprotein</keyword>
<evidence type="ECO:0000256" key="5">
    <source>
        <dbReference type="ARBA" id="ARBA00022827"/>
    </source>
</evidence>
<dbReference type="Proteomes" id="UP001375370">
    <property type="component" value="Chromosome"/>
</dbReference>